<dbReference type="eggNOG" id="ENOG502S1GQ">
    <property type="taxonomic scope" value="Eukaryota"/>
</dbReference>
<dbReference type="STRING" id="4155.A0A022RSW4"/>
<dbReference type="PANTHER" id="PTHR33257">
    <property type="entry name" value="OS05G0165500 PROTEIN"/>
    <property type="match status" value="1"/>
</dbReference>
<name>A0A022RSW4_ERYGU</name>
<dbReference type="Proteomes" id="UP000030748">
    <property type="component" value="Unassembled WGS sequence"/>
</dbReference>
<dbReference type="KEGG" id="egt:105953167"/>
<reference evidence="2 3" key="1">
    <citation type="journal article" date="2013" name="Proc. Natl. Acad. Sci. U.S.A.">
        <title>Fine-scale variation in meiotic recombination in Mimulus inferred from population shotgun sequencing.</title>
        <authorList>
            <person name="Hellsten U."/>
            <person name="Wright K.M."/>
            <person name="Jenkins J."/>
            <person name="Shu S."/>
            <person name="Yuan Y."/>
            <person name="Wessler S.R."/>
            <person name="Schmutz J."/>
            <person name="Willis J.H."/>
            <person name="Rokhsar D.S."/>
        </authorList>
    </citation>
    <scope>NUCLEOTIDE SEQUENCE [LARGE SCALE GENOMIC DNA]</scope>
    <source>
        <strain evidence="3">cv. DUN x IM62</strain>
    </source>
</reference>
<protein>
    <submittedName>
        <fullName evidence="2">Uncharacterized protein</fullName>
    </submittedName>
</protein>
<proteinExistence type="predicted"/>
<dbReference type="AlphaFoldDB" id="A0A022RSW4"/>
<sequence length="239" mass="26231">MPPNCASDIIENQKSFRIKHEDDKFFTRLLSKENSKSSFRVYYGDVSSAVPFTWETCPGTPKHNSSSSSSDHHHVNLMPPLTPPPSYFINNNNLDNNDSFKRNSSRSKILLHNLLKRMSPKKLPSSCHVAPTSSSSPHDVISSSSISSLSSWSSSGRSSFSDPISTPNAYVRKRRRFSSWGSSFDDRASAISSVRNDDVSPPANSCFGIGKDKSDGGYSVFIVKKAFLSIVGRGRASSA</sequence>
<feature type="region of interest" description="Disordered" evidence="1">
    <location>
        <begin position="121"/>
        <end position="140"/>
    </location>
</feature>
<keyword evidence="3" id="KW-1185">Reference proteome</keyword>
<dbReference type="EMBL" id="KI630319">
    <property type="protein sequence ID" value="EYU41995.1"/>
    <property type="molecule type" value="Genomic_DNA"/>
</dbReference>
<dbReference type="PhylomeDB" id="A0A022RSW4"/>
<dbReference type="PANTHER" id="PTHR33257:SF4">
    <property type="entry name" value="EXPRESSED PROTEIN"/>
    <property type="match status" value="1"/>
</dbReference>
<accession>A0A022RSW4</accession>
<dbReference type="OrthoDB" id="908948at2759"/>
<dbReference type="OMA" id="CAHRRAF"/>
<evidence type="ECO:0000256" key="1">
    <source>
        <dbReference type="SAM" id="MobiDB-lite"/>
    </source>
</evidence>
<gene>
    <name evidence="2" type="ORF">MIMGU_mgv1a012823mg</name>
</gene>
<evidence type="ECO:0000313" key="2">
    <source>
        <dbReference type="EMBL" id="EYU41995.1"/>
    </source>
</evidence>
<evidence type="ECO:0000313" key="3">
    <source>
        <dbReference type="Proteomes" id="UP000030748"/>
    </source>
</evidence>
<organism evidence="2 3">
    <name type="scientific">Erythranthe guttata</name>
    <name type="common">Yellow monkey flower</name>
    <name type="synonym">Mimulus guttatus</name>
    <dbReference type="NCBI Taxonomy" id="4155"/>
    <lineage>
        <taxon>Eukaryota</taxon>
        <taxon>Viridiplantae</taxon>
        <taxon>Streptophyta</taxon>
        <taxon>Embryophyta</taxon>
        <taxon>Tracheophyta</taxon>
        <taxon>Spermatophyta</taxon>
        <taxon>Magnoliopsida</taxon>
        <taxon>eudicotyledons</taxon>
        <taxon>Gunneridae</taxon>
        <taxon>Pentapetalae</taxon>
        <taxon>asterids</taxon>
        <taxon>lamiids</taxon>
        <taxon>Lamiales</taxon>
        <taxon>Phrymaceae</taxon>
        <taxon>Erythranthe</taxon>
    </lineage>
</organism>